<evidence type="ECO:0000256" key="5">
    <source>
        <dbReference type="ARBA" id="ARBA00022839"/>
    </source>
</evidence>
<dbReference type="InterPro" id="IPR004610">
    <property type="entry name" value="RecJ"/>
</dbReference>
<evidence type="ECO:0000256" key="3">
    <source>
        <dbReference type="ARBA" id="ARBA00022722"/>
    </source>
</evidence>
<dbReference type="Gene3D" id="3.90.1640.30">
    <property type="match status" value="1"/>
</dbReference>
<reference evidence="9 10" key="1">
    <citation type="submission" date="2007-10" db="EMBL/GenBank/DDBJ databases">
        <title>Complete sequence of Desulfococcus oleovorans Hxd3.</title>
        <authorList>
            <consortium name="US DOE Joint Genome Institute"/>
            <person name="Copeland A."/>
            <person name="Lucas S."/>
            <person name="Lapidus A."/>
            <person name="Barry K."/>
            <person name="Glavina del Rio T."/>
            <person name="Dalin E."/>
            <person name="Tice H."/>
            <person name="Pitluck S."/>
            <person name="Kiss H."/>
            <person name="Brettin T."/>
            <person name="Bruce D."/>
            <person name="Detter J.C."/>
            <person name="Han C."/>
            <person name="Schmutz J."/>
            <person name="Larimer F."/>
            <person name="Land M."/>
            <person name="Hauser L."/>
            <person name="Kyrpides N."/>
            <person name="Kim E."/>
            <person name="Wawrik B."/>
            <person name="Richardson P."/>
        </authorList>
    </citation>
    <scope>NUCLEOTIDE SEQUENCE [LARGE SCALE GENOMIC DNA]</scope>
    <source>
        <strain evidence="10">DSM 6200 / JCM 39069 / Hxd3</strain>
    </source>
</reference>
<keyword evidence="10" id="KW-1185">Reference proteome</keyword>
<keyword evidence="5 9" id="KW-0269">Exonuclease</keyword>
<dbReference type="GO" id="GO:0006310">
    <property type="term" value="P:DNA recombination"/>
    <property type="evidence" value="ECO:0007669"/>
    <property type="project" value="InterPro"/>
</dbReference>
<feature type="domain" description="DDH" evidence="6">
    <location>
        <begin position="80"/>
        <end position="236"/>
    </location>
</feature>
<organism evidence="9 10">
    <name type="scientific">Desulfosudis oleivorans (strain DSM 6200 / JCM 39069 / Hxd3)</name>
    <name type="common">Desulfococcus oleovorans</name>
    <dbReference type="NCBI Taxonomy" id="96561"/>
    <lineage>
        <taxon>Bacteria</taxon>
        <taxon>Pseudomonadati</taxon>
        <taxon>Thermodesulfobacteriota</taxon>
        <taxon>Desulfobacteria</taxon>
        <taxon>Desulfobacterales</taxon>
        <taxon>Desulfosudaceae</taxon>
        <taxon>Desulfosudis</taxon>
    </lineage>
</organism>
<dbReference type="PANTHER" id="PTHR30255">
    <property type="entry name" value="SINGLE-STRANDED-DNA-SPECIFIC EXONUCLEASE RECJ"/>
    <property type="match status" value="1"/>
</dbReference>
<keyword evidence="3" id="KW-0540">Nuclease</keyword>
<evidence type="ECO:0000259" key="7">
    <source>
        <dbReference type="Pfam" id="PF02272"/>
    </source>
</evidence>
<accession>A8ZTX7</accession>
<dbReference type="eggNOG" id="COG0608">
    <property type="taxonomic scope" value="Bacteria"/>
</dbReference>
<name>A8ZTX7_DESOH</name>
<dbReference type="Pfam" id="PF17768">
    <property type="entry name" value="RecJ_OB"/>
    <property type="match status" value="1"/>
</dbReference>
<feature type="domain" description="RecJ OB" evidence="8">
    <location>
        <begin position="465"/>
        <end position="569"/>
    </location>
</feature>
<dbReference type="STRING" id="96561.Dole_2106"/>
<dbReference type="InterPro" id="IPR051673">
    <property type="entry name" value="SSDNA_exonuclease_RecJ"/>
</dbReference>
<dbReference type="InterPro" id="IPR041122">
    <property type="entry name" value="RecJ_OB"/>
</dbReference>
<comment type="similarity">
    <text evidence="1">Belongs to the RecJ family.</text>
</comment>
<dbReference type="SUPFAM" id="SSF64182">
    <property type="entry name" value="DHH phosphoesterases"/>
    <property type="match status" value="1"/>
</dbReference>
<feature type="domain" description="DHHA1" evidence="7">
    <location>
        <begin position="361"/>
        <end position="449"/>
    </location>
</feature>
<dbReference type="EMBL" id="CP000859">
    <property type="protein sequence ID" value="ABW67910.1"/>
    <property type="molecule type" value="Genomic_DNA"/>
</dbReference>
<evidence type="ECO:0000259" key="6">
    <source>
        <dbReference type="Pfam" id="PF01368"/>
    </source>
</evidence>
<sequence length="573" mass="61977">MTRNINTRQPDPSAVTAIAKALPCSDIAASLLVNRGILSVKQARHFLSATVADLPSPFSMKGIDTAVARIHSALINHETILVFGDYDADGITATALLVGFLTQAGATVRHHLPHRILEGYGLKPRHITEVAATHKASLLITVDCGITSHAAALACREAGIDLIITDHHQAPAEPPTALAVIDPAQAGCPSGLGDLAGVGVAFYLLIALRAFLREKGFWKTRPEPNLKACCDLVAIGAIADIVPLTGENRILVRTGLELLRTPSRPGIEALIAGAKIKKPALSAEDVAFRLAPRLNAPGRIDHAATALELLLAETKEVAVKIAGRLNRLNTKRQMIEEEISGEIQQIVNDRINTIKERRSLVLAHRQWHQGVIGIAASRAARRYSLPVALITISGDMGIGSARSIPGLHLYDALKGCARLFEDFGGHAQAAGFRIRMENLAAFETQFEYIVRQQTTPGDFVPAVEVDCELAMDRITNTLVREIEGLSPFGAGNPEPLFSARNVRASDTFMINGRHRKMTLAHPGTDRGIAAIWFNTPASHQESSFFRRILFRLRQDTWNGSGAPQIIIEDAFAE</sequence>
<dbReference type="RefSeq" id="WP_012175522.1">
    <property type="nucleotide sequence ID" value="NC_009943.1"/>
</dbReference>
<keyword evidence="4" id="KW-0378">Hydrolase</keyword>
<proteinExistence type="inferred from homology"/>
<evidence type="ECO:0000259" key="8">
    <source>
        <dbReference type="Pfam" id="PF17768"/>
    </source>
</evidence>
<dbReference type="HOGENOM" id="CLU_009736_5_2_7"/>
<dbReference type="Proteomes" id="UP000008561">
    <property type="component" value="Chromosome"/>
</dbReference>
<dbReference type="Pfam" id="PF02272">
    <property type="entry name" value="DHHA1"/>
    <property type="match status" value="1"/>
</dbReference>
<dbReference type="GO" id="GO:0006281">
    <property type="term" value="P:DNA repair"/>
    <property type="evidence" value="ECO:0007669"/>
    <property type="project" value="InterPro"/>
</dbReference>
<dbReference type="KEGG" id="dol:Dole_2106"/>
<dbReference type="InterPro" id="IPR038763">
    <property type="entry name" value="DHH_sf"/>
</dbReference>
<evidence type="ECO:0000256" key="4">
    <source>
        <dbReference type="ARBA" id="ARBA00022801"/>
    </source>
</evidence>
<evidence type="ECO:0000313" key="10">
    <source>
        <dbReference type="Proteomes" id="UP000008561"/>
    </source>
</evidence>
<dbReference type="PANTHER" id="PTHR30255:SF2">
    <property type="entry name" value="SINGLE-STRANDED-DNA-SPECIFIC EXONUCLEASE RECJ"/>
    <property type="match status" value="1"/>
</dbReference>
<dbReference type="InterPro" id="IPR003156">
    <property type="entry name" value="DHHA1_dom"/>
</dbReference>
<dbReference type="OrthoDB" id="9809852at2"/>
<evidence type="ECO:0000256" key="1">
    <source>
        <dbReference type="ARBA" id="ARBA00005915"/>
    </source>
</evidence>
<dbReference type="Pfam" id="PF01368">
    <property type="entry name" value="DHH"/>
    <property type="match status" value="1"/>
</dbReference>
<dbReference type="NCBIfam" id="TIGR00644">
    <property type="entry name" value="recJ"/>
    <property type="match status" value="1"/>
</dbReference>
<evidence type="ECO:0000256" key="2">
    <source>
        <dbReference type="ARBA" id="ARBA00019841"/>
    </source>
</evidence>
<dbReference type="InterPro" id="IPR001667">
    <property type="entry name" value="DDH_dom"/>
</dbReference>
<dbReference type="GO" id="GO:0003676">
    <property type="term" value="F:nucleic acid binding"/>
    <property type="evidence" value="ECO:0007669"/>
    <property type="project" value="InterPro"/>
</dbReference>
<protein>
    <recommendedName>
        <fullName evidence="2">Single-stranded-DNA-specific exonuclease RecJ</fullName>
    </recommendedName>
</protein>
<dbReference type="GO" id="GO:0008409">
    <property type="term" value="F:5'-3' exonuclease activity"/>
    <property type="evidence" value="ECO:0007669"/>
    <property type="project" value="InterPro"/>
</dbReference>
<dbReference type="Gene3D" id="3.10.310.30">
    <property type="match status" value="1"/>
</dbReference>
<gene>
    <name evidence="9" type="ordered locus">Dole_2106</name>
</gene>
<evidence type="ECO:0000313" key="9">
    <source>
        <dbReference type="EMBL" id="ABW67910.1"/>
    </source>
</evidence>
<dbReference type="AlphaFoldDB" id="A8ZTX7"/>